<dbReference type="GO" id="GO:0071513">
    <property type="term" value="C:phosphopantothenoylcysteine decarboxylase complex"/>
    <property type="evidence" value="ECO:0007669"/>
    <property type="project" value="TreeGrafter"/>
</dbReference>
<keyword evidence="3" id="KW-0460">Magnesium</keyword>
<keyword evidence="2 3" id="KW-0456">Lyase</keyword>
<keyword evidence="3" id="KW-0479">Metal-binding</keyword>
<dbReference type="InterPro" id="IPR003382">
    <property type="entry name" value="Flavoprotein"/>
</dbReference>
<evidence type="ECO:0000256" key="4">
    <source>
        <dbReference type="RuleBase" id="RU364078"/>
    </source>
</evidence>
<dbReference type="Gene3D" id="3.40.50.1950">
    <property type="entry name" value="Flavin prenyltransferase-like"/>
    <property type="match status" value="1"/>
</dbReference>
<comment type="cofactor">
    <cofactor evidence="3">
        <name>FMN</name>
        <dbReference type="ChEBI" id="CHEBI:58210"/>
    </cofactor>
    <text evidence="3">Binds 1 FMN per subunit.</text>
</comment>
<dbReference type="HOGENOM" id="CLU_033319_0_1_9"/>
<comment type="pathway">
    <text evidence="3 4">Cofactor biosynthesis; coenzyme A biosynthesis; CoA from (R)-pantothenate: step 3/5.</text>
</comment>
<comment type="function">
    <text evidence="3">Catalyzes two sequential steps in the biosynthesis of coenzyme A. In the first step cysteine is conjugated to 4'-phosphopantothenate to form 4-phosphopantothenoylcysteine. In the second step the latter compound is decarboxylated to form 4'-phosphopantotheine.</text>
</comment>
<dbReference type="EMBL" id="FN538970">
    <property type="protein sequence ID" value="CBA64650.1"/>
    <property type="molecule type" value="Genomic_DNA"/>
</dbReference>
<dbReference type="InterPro" id="IPR007085">
    <property type="entry name" value="DNA/pantothenate-metab_flavo_C"/>
</dbReference>
<dbReference type="Proteomes" id="UP000002068">
    <property type="component" value="Chromosome"/>
</dbReference>
<comment type="catalytic activity">
    <reaction evidence="3 4">
        <text>(R)-4'-phosphopantothenate + L-cysteine + CTP = N-[(R)-4-phosphopantothenoyl]-L-cysteine + CMP + diphosphate + H(+)</text>
        <dbReference type="Rhea" id="RHEA:19397"/>
        <dbReference type="ChEBI" id="CHEBI:10986"/>
        <dbReference type="ChEBI" id="CHEBI:15378"/>
        <dbReference type="ChEBI" id="CHEBI:33019"/>
        <dbReference type="ChEBI" id="CHEBI:35235"/>
        <dbReference type="ChEBI" id="CHEBI:37563"/>
        <dbReference type="ChEBI" id="CHEBI:59458"/>
        <dbReference type="ChEBI" id="CHEBI:60377"/>
        <dbReference type="EC" id="6.3.2.5"/>
    </reaction>
</comment>
<dbReference type="InterPro" id="IPR035929">
    <property type="entry name" value="CoaB-like_sf"/>
</dbReference>
<feature type="domain" description="Flavoprotein" evidence="5">
    <location>
        <begin position="19"/>
        <end position="191"/>
    </location>
</feature>
<dbReference type="PANTHER" id="PTHR14359:SF6">
    <property type="entry name" value="PHOSPHOPANTOTHENOYLCYSTEINE DECARBOXYLASE"/>
    <property type="match status" value="1"/>
</dbReference>
<dbReference type="UniPathway" id="UPA00241">
    <property type="reaction ID" value="UER00353"/>
</dbReference>
<dbReference type="EC" id="6.3.2.5" evidence="3"/>
<feature type="binding site" evidence="3">
    <location>
        <position position="303"/>
    </location>
    <ligand>
        <name>CTP</name>
        <dbReference type="ChEBI" id="CHEBI:37563"/>
    </ligand>
</feature>
<keyword evidence="1 3" id="KW-0210">Decarboxylase</keyword>
<evidence type="ECO:0000256" key="3">
    <source>
        <dbReference type="HAMAP-Rule" id="MF_02225"/>
    </source>
</evidence>
<dbReference type="SUPFAM" id="SSF102645">
    <property type="entry name" value="CoaB-like"/>
    <property type="match status" value="1"/>
</dbReference>
<comment type="similarity">
    <text evidence="3 4">In the N-terminal section; belongs to the HFCD (homo-oligomeric flavin containing Cys decarboxylase) superfamily.</text>
</comment>
<evidence type="ECO:0000259" key="6">
    <source>
        <dbReference type="Pfam" id="PF04127"/>
    </source>
</evidence>
<feature type="region of interest" description="Phosphopantothenate--cysteine ligase" evidence="3">
    <location>
        <begin position="204"/>
        <end position="413"/>
    </location>
</feature>
<dbReference type="Pfam" id="PF04127">
    <property type="entry name" value="DFP"/>
    <property type="match status" value="1"/>
</dbReference>
<dbReference type="Gene3D" id="3.40.50.10300">
    <property type="entry name" value="CoaB-like"/>
    <property type="match status" value="1"/>
</dbReference>
<comment type="similarity">
    <text evidence="3 4">In the C-terminal section; belongs to the PPC synthetase family.</text>
</comment>
<dbReference type="InterPro" id="IPR036551">
    <property type="entry name" value="Flavin_trans-like"/>
</dbReference>
<dbReference type="NCBIfam" id="TIGR00521">
    <property type="entry name" value="coaBC_dfp"/>
    <property type="match status" value="1"/>
</dbReference>
<keyword evidence="3 4" id="KW-0436">Ligase</keyword>
<feature type="binding site" evidence="3">
    <location>
        <position position="351"/>
    </location>
    <ligand>
        <name>CTP</name>
        <dbReference type="ChEBI" id="CHEBI:37563"/>
    </ligand>
</feature>
<evidence type="ECO:0000256" key="2">
    <source>
        <dbReference type="ARBA" id="ARBA00023239"/>
    </source>
</evidence>
<dbReference type="GO" id="GO:0046872">
    <property type="term" value="F:metal ion binding"/>
    <property type="evidence" value="ECO:0007669"/>
    <property type="project" value="UniProtKB-KW"/>
</dbReference>
<dbReference type="GO" id="GO:0004633">
    <property type="term" value="F:phosphopantothenoylcysteine decarboxylase activity"/>
    <property type="evidence" value="ECO:0007669"/>
    <property type="project" value="UniProtKB-UniRule"/>
</dbReference>
<keyword evidence="3 4" id="KW-0288">FMN</keyword>
<comment type="function">
    <text evidence="4">Catalyzes two steps in the biosynthesis of coenzyme A. In the first step cysteine is conjugated to 4'-phosphopantothenate to form 4-phosphopantothenoylcysteine, in the latter compound is decarboxylated to form 4'-phosphopantotheine.</text>
</comment>
<dbReference type="GO" id="GO:0015937">
    <property type="term" value="P:coenzyme A biosynthetic process"/>
    <property type="evidence" value="ECO:0007669"/>
    <property type="project" value="UniProtKB-UniRule"/>
</dbReference>
<feature type="binding site" evidence="3">
    <location>
        <position position="355"/>
    </location>
    <ligand>
        <name>CTP</name>
        <dbReference type="ChEBI" id="CHEBI:37563"/>
    </ligand>
</feature>
<dbReference type="GO" id="GO:0010181">
    <property type="term" value="F:FMN binding"/>
    <property type="evidence" value="ECO:0007669"/>
    <property type="project" value="UniProtKB-UniRule"/>
</dbReference>
<comment type="pathway">
    <text evidence="3 4">Cofactor biosynthesis; coenzyme A biosynthesis; CoA from (R)-pantothenate: step 2/5.</text>
</comment>
<feature type="active site" description="Proton donor" evidence="3">
    <location>
        <position position="171"/>
    </location>
</feature>
<comment type="caution">
    <text evidence="3">Lacks conserved residue(s) required for the propagation of feature annotation.</text>
</comment>
<feature type="binding site" evidence="3">
    <location>
        <position position="337"/>
    </location>
    <ligand>
        <name>CTP</name>
        <dbReference type="ChEBI" id="CHEBI:37563"/>
    </ligand>
</feature>
<dbReference type="SUPFAM" id="SSF52507">
    <property type="entry name" value="Homo-oligomeric flavin-containing Cys decarboxylases, HFCD"/>
    <property type="match status" value="1"/>
</dbReference>
<evidence type="ECO:0000313" key="7">
    <source>
        <dbReference type="EMBL" id="CBA64650.1"/>
    </source>
</evidence>
<feature type="region of interest" description="Phosphopantothenoylcysteine decarboxylase" evidence="3">
    <location>
        <begin position="1"/>
        <end position="203"/>
    </location>
</feature>
<dbReference type="Pfam" id="PF02441">
    <property type="entry name" value="Flavoprotein"/>
    <property type="match status" value="1"/>
</dbReference>
<dbReference type="GO" id="GO:0015941">
    <property type="term" value="P:pantothenate catabolic process"/>
    <property type="evidence" value="ECO:0007669"/>
    <property type="project" value="InterPro"/>
</dbReference>
<dbReference type="PANTHER" id="PTHR14359">
    <property type="entry name" value="HOMO-OLIGOMERIC FLAVIN CONTAINING CYS DECARBOXYLASE FAMILY"/>
    <property type="match status" value="1"/>
</dbReference>
<organism evidence="7 8">
    <name type="scientific">Clostridioides difficile (strain CD196)</name>
    <name type="common">Peptoclostridium difficile</name>
    <dbReference type="NCBI Taxonomy" id="645462"/>
    <lineage>
        <taxon>Bacteria</taxon>
        <taxon>Bacillati</taxon>
        <taxon>Bacillota</taxon>
        <taxon>Clostridia</taxon>
        <taxon>Peptostreptococcales</taxon>
        <taxon>Peptostreptococcaceae</taxon>
        <taxon>Clostridioides</taxon>
    </lineage>
</organism>
<comment type="cofactor">
    <cofactor evidence="3">
        <name>Mg(2+)</name>
        <dbReference type="ChEBI" id="CHEBI:18420"/>
    </cofactor>
</comment>
<dbReference type="AlphaFoldDB" id="A0A0H3N9J3"/>
<dbReference type="GO" id="GO:0004632">
    <property type="term" value="F:phosphopantothenate--cysteine ligase activity"/>
    <property type="evidence" value="ECO:0007669"/>
    <property type="project" value="UniProtKB-UniRule"/>
</dbReference>
<comment type="catalytic activity">
    <reaction evidence="3 4">
        <text>N-[(R)-4-phosphopantothenoyl]-L-cysteine + H(+) = (R)-4'-phosphopantetheine + CO2</text>
        <dbReference type="Rhea" id="RHEA:16793"/>
        <dbReference type="ChEBI" id="CHEBI:15378"/>
        <dbReference type="ChEBI" id="CHEBI:16526"/>
        <dbReference type="ChEBI" id="CHEBI:59458"/>
        <dbReference type="ChEBI" id="CHEBI:61723"/>
        <dbReference type="EC" id="4.1.1.36"/>
    </reaction>
</comment>
<feature type="binding site" evidence="3">
    <location>
        <position position="293"/>
    </location>
    <ligand>
        <name>CTP</name>
        <dbReference type="ChEBI" id="CHEBI:37563"/>
    </ligand>
</feature>
<dbReference type="InterPro" id="IPR005252">
    <property type="entry name" value="CoaBC"/>
</dbReference>
<evidence type="ECO:0000259" key="5">
    <source>
        <dbReference type="Pfam" id="PF02441"/>
    </source>
</evidence>
<protein>
    <recommendedName>
        <fullName evidence="3">Coenzyme A biosynthesis bifunctional protein CoaBC</fullName>
    </recommendedName>
    <alternativeName>
        <fullName evidence="3">DNA/pantothenate metabolism flavoprotein</fullName>
    </alternativeName>
    <alternativeName>
        <fullName evidence="3">Phosphopantothenoylcysteine synthetase/decarboxylase</fullName>
        <shortName evidence="3">PPCS-PPCDC</shortName>
    </alternativeName>
    <domain>
        <recommendedName>
            <fullName evidence="3">Phosphopantothenoylcysteine decarboxylase</fullName>
            <shortName evidence="3">PPC decarboxylase</shortName>
            <shortName evidence="3">PPC-DC</shortName>
            <ecNumber evidence="3">4.1.1.36</ecNumber>
        </recommendedName>
        <alternativeName>
            <fullName evidence="3">CoaC</fullName>
        </alternativeName>
    </domain>
    <domain>
        <recommendedName>
            <fullName evidence="3">Phosphopantothenate--cysteine ligase</fullName>
            <ecNumber evidence="3">6.3.2.5</ecNumber>
        </recommendedName>
        <alternativeName>
            <fullName evidence="3">CoaB</fullName>
        </alternativeName>
        <alternativeName>
            <fullName evidence="3">Phosphopantothenoylcysteine synthetase</fullName>
            <shortName evidence="3">PPC synthetase</shortName>
            <shortName evidence="3">PPC-S</shortName>
        </alternativeName>
    </domain>
</protein>
<feature type="domain" description="DNA/pantothenate metabolism flavoprotein C-terminal" evidence="6">
    <location>
        <begin position="199"/>
        <end position="409"/>
    </location>
</feature>
<dbReference type="HAMAP" id="MF_02225">
    <property type="entry name" value="CoaBC"/>
    <property type="match status" value="1"/>
</dbReference>
<evidence type="ECO:0000313" key="8">
    <source>
        <dbReference type="Proteomes" id="UP000002068"/>
    </source>
</evidence>
<evidence type="ECO:0000256" key="1">
    <source>
        <dbReference type="ARBA" id="ARBA00022793"/>
    </source>
</evidence>
<sequence>MLSNTNKFQKRSKVMLKDKTVVIGISGGIAAYKACDVVSKLKKLNANIHVIMTKSATEFVKPLAFQSLSQNYVVEDMFEEPKTWEVEHISLAKKADLFLIVPASANVIGKIANGIADDMLTTTVMATKAQVLIAPAMNTNMYENPIVQKNIQTLKSFGYKFIEPESGRLACGDIGTGKLANPDIIVEEVLTNLTKEQDLKGQSMIVTAGPTVESIDPVRYLTNRSSGKMGYSIAREAIARGADVTLISGPTNLSIPQNLKKFVQIESAQDLYEAVVSNLSENKIVIQSAAVADYKPKTYSDKKIKKKNDDLSIELSRNYDIAYEIGKIKEDKILIGFAAETNDLIEHAKGKIKKKNLDFIVANDLTKEGAGFRADTNIVKIIDVEGNITEYPKMKKEEVANVILDKVKALLEK</sequence>
<dbReference type="KEGG" id="cdc:CD196_2426"/>
<keyword evidence="3" id="KW-0511">Multifunctional enzyme</keyword>
<accession>A0A0H3N9J3</accession>
<gene>
    <name evidence="3 7" type="primary">coaBC</name>
    <name evidence="7" type="ordered locus">CD196_2426</name>
</gene>
<keyword evidence="3 4" id="KW-0285">Flavoprotein</keyword>
<proteinExistence type="inferred from homology"/>
<reference evidence="7 8" key="1">
    <citation type="journal article" date="2009" name="Genome Biol.">
        <title>Comparative genome and phenotypic analysis of Clostridium difficile 027 strains provides insight into the evolution of a hypervirulent bacterium.</title>
        <authorList>
            <person name="Stabler R.A."/>
            <person name="He M."/>
            <person name="Dawson L."/>
            <person name="Martin M."/>
            <person name="Valiente E."/>
            <person name="Corton C."/>
            <person name="Lawley T.D."/>
            <person name="Sebaihia M."/>
            <person name="Quail M.A."/>
            <person name="Rose G."/>
            <person name="Gerding D.N."/>
            <person name="Gibert M."/>
            <person name="Popoff M.R."/>
            <person name="Parkhill J."/>
            <person name="Dougan G."/>
            <person name="Wren B.W."/>
        </authorList>
    </citation>
    <scope>NUCLEOTIDE SEQUENCE [LARGE SCALE GENOMIC DNA]</scope>
    <source>
        <strain evidence="7 8">CD196</strain>
    </source>
</reference>
<dbReference type="EC" id="4.1.1.36" evidence="3"/>
<name>A0A0H3N9J3_CLODC</name>